<feature type="domain" description="Sulfatase N-terminal" evidence="4">
    <location>
        <begin position="39"/>
        <end position="146"/>
    </location>
</feature>
<dbReference type="AlphaFoldDB" id="A0A9D1K2D7"/>
<reference evidence="5" key="1">
    <citation type="submission" date="2020-10" db="EMBL/GenBank/DDBJ databases">
        <authorList>
            <person name="Gilroy R."/>
        </authorList>
    </citation>
    <scope>NUCLEOTIDE SEQUENCE</scope>
    <source>
        <strain evidence="5">6086</strain>
    </source>
</reference>
<feature type="region of interest" description="Disordered" evidence="3">
    <location>
        <begin position="1"/>
        <end position="23"/>
    </location>
</feature>
<dbReference type="PANTHER" id="PTHR42693:SF53">
    <property type="entry name" value="ENDO-4-O-SULFATASE"/>
    <property type="match status" value="1"/>
</dbReference>
<feature type="compositionally biased region" description="Pro residues" evidence="3">
    <location>
        <begin position="1"/>
        <end position="12"/>
    </location>
</feature>
<evidence type="ECO:0000256" key="3">
    <source>
        <dbReference type="SAM" id="MobiDB-lite"/>
    </source>
</evidence>
<dbReference type="InterPro" id="IPR050738">
    <property type="entry name" value="Sulfatase"/>
</dbReference>
<dbReference type="Gene3D" id="3.40.720.10">
    <property type="entry name" value="Alkaline Phosphatase, subunit A"/>
    <property type="match status" value="1"/>
</dbReference>
<dbReference type="PANTHER" id="PTHR42693">
    <property type="entry name" value="ARYLSULFATASE FAMILY MEMBER"/>
    <property type="match status" value="1"/>
</dbReference>
<dbReference type="SUPFAM" id="SSF53649">
    <property type="entry name" value="Alkaline phosphatase-like"/>
    <property type="match status" value="1"/>
</dbReference>
<keyword evidence="2 5" id="KW-0378">Hydrolase</keyword>
<gene>
    <name evidence="5" type="ORF">IAD03_07750</name>
</gene>
<protein>
    <submittedName>
        <fullName evidence="5">Sulfatase-like hydrolase/transferase</fullName>
    </submittedName>
</protein>
<comment type="caution">
    <text evidence="5">The sequence shown here is derived from an EMBL/GenBank/DDBJ whole genome shotgun (WGS) entry which is preliminary data.</text>
</comment>
<comment type="similarity">
    <text evidence="1">Belongs to the sulfatase family.</text>
</comment>
<dbReference type="InterPro" id="IPR000917">
    <property type="entry name" value="Sulfatase_N"/>
</dbReference>
<evidence type="ECO:0000259" key="4">
    <source>
        <dbReference type="Pfam" id="PF00884"/>
    </source>
</evidence>
<dbReference type="Proteomes" id="UP000824141">
    <property type="component" value="Unassembled WGS sequence"/>
</dbReference>
<name>A0A9D1K2D7_9FIRM</name>
<proteinExistence type="inferred from homology"/>
<organism evidence="5 6">
    <name type="scientific">Candidatus Caccousia stercoris</name>
    <dbReference type="NCBI Taxonomy" id="2840723"/>
    <lineage>
        <taxon>Bacteria</taxon>
        <taxon>Bacillati</taxon>
        <taxon>Bacillota</taxon>
        <taxon>Clostridia</taxon>
        <taxon>Eubacteriales</taxon>
        <taxon>Oscillospiraceae</taxon>
        <taxon>Oscillospiraceae incertae sedis</taxon>
        <taxon>Candidatus Caccousia</taxon>
    </lineage>
</organism>
<evidence type="ECO:0000256" key="2">
    <source>
        <dbReference type="ARBA" id="ARBA00022801"/>
    </source>
</evidence>
<evidence type="ECO:0000313" key="6">
    <source>
        <dbReference type="Proteomes" id="UP000824141"/>
    </source>
</evidence>
<dbReference type="EMBL" id="DVJM01000162">
    <property type="protein sequence ID" value="HIS79250.1"/>
    <property type="molecule type" value="Genomic_DNA"/>
</dbReference>
<evidence type="ECO:0000313" key="5">
    <source>
        <dbReference type="EMBL" id="HIS79250.1"/>
    </source>
</evidence>
<dbReference type="GO" id="GO:0004065">
    <property type="term" value="F:arylsulfatase activity"/>
    <property type="evidence" value="ECO:0007669"/>
    <property type="project" value="TreeGrafter"/>
</dbReference>
<sequence>MSVQPPHDPYVAPPRNQAGHLPSQIRFRPNVPPVPSVREQAARELAGYYAMVENIDQNVGRIVDCLNETGLMEHTHILFFSDHGDMHGSHGQFRKTTPYQEAVQVPFLISGEKRGARAAGRNAGNVDRVPINHVDVAPTSLGLCGIPVPEWMEGTDYSALRLPDRPRPDYPDSAYLQCVVPTHHHDSVNKAWRGIVTCSGYKYVCFENTDWLLFDLNEDPYELVNLAHNDKYLPLRRQLREKLQRWIEKTDDTFALPRECRGCIKTPSNVWPDWNKNSRNEGWFAWIPDALLSEKAFWFGKRSENRRRGCLWKNWYNGSRIISLKYANGSPWIPLST</sequence>
<accession>A0A9D1K2D7</accession>
<dbReference type="InterPro" id="IPR017850">
    <property type="entry name" value="Alkaline_phosphatase_core_sf"/>
</dbReference>
<dbReference type="Pfam" id="PF00884">
    <property type="entry name" value="Sulfatase"/>
    <property type="match status" value="1"/>
</dbReference>
<evidence type="ECO:0000256" key="1">
    <source>
        <dbReference type="ARBA" id="ARBA00008779"/>
    </source>
</evidence>
<reference evidence="5" key="2">
    <citation type="journal article" date="2021" name="PeerJ">
        <title>Extensive microbial diversity within the chicken gut microbiome revealed by metagenomics and culture.</title>
        <authorList>
            <person name="Gilroy R."/>
            <person name="Ravi A."/>
            <person name="Getino M."/>
            <person name="Pursley I."/>
            <person name="Horton D.L."/>
            <person name="Alikhan N.F."/>
            <person name="Baker D."/>
            <person name="Gharbi K."/>
            <person name="Hall N."/>
            <person name="Watson M."/>
            <person name="Adriaenssens E.M."/>
            <person name="Foster-Nyarko E."/>
            <person name="Jarju S."/>
            <person name="Secka A."/>
            <person name="Antonio M."/>
            <person name="Oren A."/>
            <person name="Chaudhuri R.R."/>
            <person name="La Ragione R."/>
            <person name="Hildebrand F."/>
            <person name="Pallen M.J."/>
        </authorList>
    </citation>
    <scope>NUCLEOTIDE SEQUENCE</scope>
    <source>
        <strain evidence="5">6086</strain>
    </source>
</reference>